<dbReference type="Proteomes" id="UP000265566">
    <property type="component" value="Chromosome 1"/>
</dbReference>
<dbReference type="AlphaFoldDB" id="A0A396JPE7"/>
<accession>A0A396JPE7</accession>
<comment type="caution">
    <text evidence="1">The sequence shown here is derived from an EMBL/GenBank/DDBJ whole genome shotgun (WGS) entry which is preliminary data.</text>
</comment>
<protein>
    <submittedName>
        <fullName evidence="1">Uncharacterized protein</fullName>
    </submittedName>
</protein>
<sequence length="61" mass="6890">MMDLENIQHATAFLQWDKGNINILQTKPSLDFTQSDPGGSLLFIGGVNNEWKTLIRTRTRG</sequence>
<reference evidence="1" key="1">
    <citation type="journal article" date="2018" name="Nat. Plants">
        <title>Whole-genome landscape of Medicago truncatula symbiotic genes.</title>
        <authorList>
            <person name="Pecrix Y."/>
            <person name="Gamas P."/>
            <person name="Carrere S."/>
        </authorList>
    </citation>
    <scope>NUCLEOTIDE SEQUENCE</scope>
    <source>
        <tissue evidence="1">Leaves</tissue>
    </source>
</reference>
<evidence type="ECO:0000313" key="1">
    <source>
        <dbReference type="EMBL" id="RHN80170.1"/>
    </source>
</evidence>
<gene>
    <name evidence="1" type="ORF">MtrunA17_Chr1g0185351</name>
</gene>
<organism evidence="1">
    <name type="scientific">Medicago truncatula</name>
    <name type="common">Barrel medic</name>
    <name type="synonym">Medicago tribuloides</name>
    <dbReference type="NCBI Taxonomy" id="3880"/>
    <lineage>
        <taxon>Eukaryota</taxon>
        <taxon>Viridiplantae</taxon>
        <taxon>Streptophyta</taxon>
        <taxon>Embryophyta</taxon>
        <taxon>Tracheophyta</taxon>
        <taxon>Spermatophyta</taxon>
        <taxon>Magnoliopsida</taxon>
        <taxon>eudicotyledons</taxon>
        <taxon>Gunneridae</taxon>
        <taxon>Pentapetalae</taxon>
        <taxon>rosids</taxon>
        <taxon>fabids</taxon>
        <taxon>Fabales</taxon>
        <taxon>Fabaceae</taxon>
        <taxon>Papilionoideae</taxon>
        <taxon>50 kb inversion clade</taxon>
        <taxon>NPAAA clade</taxon>
        <taxon>Hologalegina</taxon>
        <taxon>IRL clade</taxon>
        <taxon>Trifolieae</taxon>
        <taxon>Medicago</taxon>
    </lineage>
</organism>
<dbReference type="Gramene" id="rna4060">
    <property type="protein sequence ID" value="RHN80170.1"/>
    <property type="gene ID" value="gene4060"/>
</dbReference>
<name>A0A396JPE7_MEDTR</name>
<proteinExistence type="predicted"/>
<dbReference type="EMBL" id="PSQE01000001">
    <property type="protein sequence ID" value="RHN80170.1"/>
    <property type="molecule type" value="Genomic_DNA"/>
</dbReference>